<evidence type="ECO:0000313" key="2">
    <source>
        <dbReference type="Proteomes" id="UP000266723"/>
    </source>
</evidence>
<comment type="caution">
    <text evidence="1">The sequence shown here is derived from an EMBL/GenBank/DDBJ whole genome shotgun (WGS) entry which is preliminary data.</text>
</comment>
<gene>
    <name evidence="1" type="ORF">DY000_02012634</name>
</gene>
<dbReference type="Proteomes" id="UP000266723">
    <property type="component" value="Unassembled WGS sequence"/>
</dbReference>
<proteinExistence type="predicted"/>
<protein>
    <submittedName>
        <fullName evidence="1">Uncharacterized protein</fullName>
    </submittedName>
</protein>
<sequence length="53" mass="5912">MSCSVVAVLSVISLRISFPPDGMNLANDRYEMIACRVHDESHDFPPVYSKIIS</sequence>
<organism evidence="1 2">
    <name type="scientific">Brassica cretica</name>
    <name type="common">Mustard</name>
    <dbReference type="NCBI Taxonomy" id="69181"/>
    <lineage>
        <taxon>Eukaryota</taxon>
        <taxon>Viridiplantae</taxon>
        <taxon>Streptophyta</taxon>
        <taxon>Embryophyta</taxon>
        <taxon>Tracheophyta</taxon>
        <taxon>Spermatophyta</taxon>
        <taxon>Magnoliopsida</taxon>
        <taxon>eudicotyledons</taxon>
        <taxon>Gunneridae</taxon>
        <taxon>Pentapetalae</taxon>
        <taxon>rosids</taxon>
        <taxon>malvids</taxon>
        <taxon>Brassicales</taxon>
        <taxon>Brassicaceae</taxon>
        <taxon>Brassiceae</taxon>
        <taxon>Brassica</taxon>
    </lineage>
</organism>
<keyword evidence="2" id="KW-1185">Reference proteome</keyword>
<evidence type="ECO:0000313" key="1">
    <source>
        <dbReference type="EMBL" id="KAF3562147.1"/>
    </source>
</evidence>
<name>A0ABQ7CQK9_BRACR</name>
<reference evidence="1 2" key="1">
    <citation type="journal article" date="2020" name="BMC Genomics">
        <title>Intraspecific diversification of the crop wild relative Brassica cretica Lam. using demographic model selection.</title>
        <authorList>
            <person name="Kioukis A."/>
            <person name="Michalopoulou V.A."/>
            <person name="Briers L."/>
            <person name="Pirintsos S."/>
            <person name="Studholme D.J."/>
            <person name="Pavlidis P."/>
            <person name="Sarris P.F."/>
        </authorList>
    </citation>
    <scope>NUCLEOTIDE SEQUENCE [LARGE SCALE GENOMIC DNA]</scope>
    <source>
        <strain evidence="2">cv. PFS-1207/04</strain>
    </source>
</reference>
<accession>A0ABQ7CQK9</accession>
<dbReference type="EMBL" id="QGKV02000759">
    <property type="protein sequence ID" value="KAF3562147.1"/>
    <property type="molecule type" value="Genomic_DNA"/>
</dbReference>